<evidence type="ECO:0000256" key="1">
    <source>
        <dbReference type="ARBA" id="ARBA00003800"/>
    </source>
</evidence>
<dbReference type="PROSITE" id="PS00671">
    <property type="entry name" value="D_2_HYDROXYACID_DH_3"/>
    <property type="match status" value="1"/>
</dbReference>
<dbReference type="eggNOG" id="COG0111">
    <property type="taxonomic scope" value="Bacteria"/>
</dbReference>
<dbReference type="InterPro" id="IPR050418">
    <property type="entry name" value="D-iso_2-hydroxyacid_DH_PdxB"/>
</dbReference>
<proteinExistence type="inferred from homology"/>
<dbReference type="SUPFAM" id="SSF52283">
    <property type="entry name" value="Formate/glycerate dehydrogenase catalytic domain-like"/>
    <property type="match status" value="1"/>
</dbReference>
<evidence type="ECO:0000256" key="3">
    <source>
        <dbReference type="ARBA" id="ARBA00005854"/>
    </source>
</evidence>
<dbReference type="GO" id="GO:0051287">
    <property type="term" value="F:NAD binding"/>
    <property type="evidence" value="ECO:0007669"/>
    <property type="project" value="InterPro"/>
</dbReference>
<evidence type="ECO:0000256" key="5">
    <source>
        <dbReference type="ARBA" id="ARBA00013143"/>
    </source>
</evidence>
<comment type="similarity">
    <text evidence="3">Belongs to the D-isomer specific 2-hydroxyacid dehydrogenase family.</text>
</comment>
<evidence type="ECO:0000256" key="2">
    <source>
        <dbReference type="ARBA" id="ARBA00005216"/>
    </source>
</evidence>
<comment type="function">
    <text evidence="1">Catalyzes the reversible oxidation of 3-phospho-D-glycerate to 3-phosphonooxypyruvate, the first step of the phosphorylated L-serine biosynthesis pathway. Also catalyzes the reversible oxidation of 2-hydroxyglutarate to 2-oxoglutarate.</text>
</comment>
<dbReference type="Proteomes" id="UP000009309">
    <property type="component" value="Unassembled WGS sequence"/>
</dbReference>
<evidence type="ECO:0000256" key="8">
    <source>
        <dbReference type="ARBA" id="ARBA00023027"/>
    </source>
</evidence>
<evidence type="ECO:0000256" key="4">
    <source>
        <dbReference type="ARBA" id="ARBA00013001"/>
    </source>
</evidence>
<dbReference type="eggNOG" id="COG0560">
    <property type="taxonomic scope" value="Bacteria"/>
</dbReference>
<comment type="catalytic activity">
    <reaction evidence="11">
        <text>(2R)-3-phosphoglycerate + NAD(+) = 3-phosphooxypyruvate + NADH + H(+)</text>
        <dbReference type="Rhea" id="RHEA:12641"/>
        <dbReference type="ChEBI" id="CHEBI:15378"/>
        <dbReference type="ChEBI" id="CHEBI:18110"/>
        <dbReference type="ChEBI" id="CHEBI:57540"/>
        <dbReference type="ChEBI" id="CHEBI:57945"/>
        <dbReference type="ChEBI" id="CHEBI:58272"/>
        <dbReference type="EC" id="1.1.1.95"/>
    </reaction>
</comment>
<dbReference type="SUPFAM" id="SSF56784">
    <property type="entry name" value="HAD-like"/>
    <property type="match status" value="1"/>
</dbReference>
<evidence type="ECO:0000256" key="10">
    <source>
        <dbReference type="ARBA" id="ARBA00048126"/>
    </source>
</evidence>
<dbReference type="InterPro" id="IPR036412">
    <property type="entry name" value="HAD-like_sf"/>
</dbReference>
<feature type="domain" description="ACT" evidence="13">
    <location>
        <begin position="597"/>
        <end position="666"/>
    </location>
</feature>
<name>I2GKJ7_9BACT</name>
<dbReference type="Gene3D" id="1.10.150.210">
    <property type="entry name" value="Phosphoserine phosphatase, domain 2"/>
    <property type="match status" value="1"/>
</dbReference>
<dbReference type="PANTHER" id="PTHR43761:SF1">
    <property type="entry name" value="D-ISOMER SPECIFIC 2-HYDROXYACID DEHYDROGENASE CATALYTIC DOMAIN-CONTAINING PROTEIN-RELATED"/>
    <property type="match status" value="1"/>
</dbReference>
<protein>
    <recommendedName>
        <fullName evidence="6">D-3-phosphoglycerate dehydrogenase</fullName>
        <ecNumber evidence="4">1.1.1.399</ecNumber>
        <ecNumber evidence="5">1.1.1.95</ecNumber>
    </recommendedName>
    <alternativeName>
        <fullName evidence="9">2-oxoglutarate reductase</fullName>
    </alternativeName>
</protein>
<dbReference type="OrthoDB" id="1522997at2"/>
<reference evidence="14 15" key="1">
    <citation type="journal article" date="2012" name="J. Bacteriol.">
        <title>Genome Sequence of the Filamentous Bacterium Fibrisoma limi BUZ 3T.</title>
        <authorList>
            <person name="Filippini M."/>
            <person name="Qi W."/>
            <person name="Jaenicke S."/>
            <person name="Goesmann A."/>
            <person name="Smits T.H."/>
            <person name="Bagheri H.C."/>
        </authorList>
    </citation>
    <scope>NUCLEOTIDE SEQUENCE [LARGE SCALE GENOMIC DNA]</scope>
    <source>
        <strain evidence="15">BUZ 3T</strain>
    </source>
</reference>
<evidence type="ECO:0000313" key="15">
    <source>
        <dbReference type="Proteomes" id="UP000009309"/>
    </source>
</evidence>
<sequence>MLTKAPNVGTADQGPTPTDRNSAERGPAERGPADRGPADQTYFVIDFDSTFTKVEALDVLGEISLIGRPDRDDVLNQIKVITDRGMSGEISLAESLRLRLGLLNAHRDHLPALIETLMGKISDSFQRNKTFLTENADRIYIVSSGFKEFIVPIVTALGIKEEHVFANTFEFDEAGNITGCDCDNPLSTDKGKVKLIRDLNLDGDVYVIGDGYTDYEIREAGLANKFYAFTENVVRPKVIEKADSISPSLDDFLFENKLSRSQSYPKSRINVLLLENVHPVAVQLFEQEGFNVEIRKGALDEDELIQAIQGVHILGIRSKTQVTRRVIDSANKLMTIGAFCIGTNQIDLEACTEKGIAVFNAPYSNTRSVVELAIGEIIMLIRNIVPKSNLMHQGVWDKSAKNSFEVRGKKLGLIGYGNIGTQLSVVAEALGMEVYFYDVVDKLALGNARKCKSLDELLAVSDIISLHTDGRKDNKNLISYREFGMMKNGVIFLNLSRGHIVDIPALVDAIERGKVAGAGIDVFPYEPKTNQEEFMSDLRNLPNVILTPHIGGSTEEAQENIGNFVPGKLLEYINNGSTYGSVNFPELQLPLLKGSHRLLHIHANVPGILAQINNIFGKYHINIQGQYLKTTEQIGYVITDIAKDYSDEVVQELKNIDNTIKFRMLY</sequence>
<dbReference type="STRING" id="1185876.BN8_03588"/>
<keyword evidence="7" id="KW-0560">Oxidoreductase</keyword>
<dbReference type="GO" id="GO:0006564">
    <property type="term" value="P:L-serine biosynthetic process"/>
    <property type="evidence" value="ECO:0007669"/>
    <property type="project" value="UniProtKB-ARBA"/>
</dbReference>
<dbReference type="Gene3D" id="3.40.50.1000">
    <property type="entry name" value="HAD superfamily/HAD-like"/>
    <property type="match status" value="1"/>
</dbReference>
<dbReference type="InterPro" id="IPR002912">
    <property type="entry name" value="ACT_dom"/>
</dbReference>
<keyword evidence="15" id="KW-1185">Reference proteome</keyword>
<dbReference type="PROSITE" id="PS51671">
    <property type="entry name" value="ACT"/>
    <property type="match status" value="1"/>
</dbReference>
<dbReference type="InterPro" id="IPR006140">
    <property type="entry name" value="D-isomer_DH_NAD-bd"/>
</dbReference>
<dbReference type="NCBIfam" id="NF008759">
    <property type="entry name" value="PRK11790.1"/>
    <property type="match status" value="1"/>
</dbReference>
<dbReference type="EC" id="1.1.1.399" evidence="4"/>
<dbReference type="Gene3D" id="3.30.70.260">
    <property type="match status" value="1"/>
</dbReference>
<dbReference type="Gene3D" id="3.40.50.720">
    <property type="entry name" value="NAD(P)-binding Rossmann-like Domain"/>
    <property type="match status" value="2"/>
</dbReference>
<comment type="pathway">
    <text evidence="2">Amino-acid biosynthesis; L-serine biosynthesis; L-serine from 3-phospho-D-glycerate: step 1/3.</text>
</comment>
<dbReference type="InterPro" id="IPR036291">
    <property type="entry name" value="NAD(P)-bd_dom_sf"/>
</dbReference>
<dbReference type="InterPro" id="IPR054480">
    <property type="entry name" value="AHAS_small-like_ACT"/>
</dbReference>
<dbReference type="InterPro" id="IPR045865">
    <property type="entry name" value="ACT-like_dom_sf"/>
</dbReference>
<dbReference type="GO" id="GO:0047545">
    <property type="term" value="F:(S)-2-hydroxyglutarate dehydrogenase activity"/>
    <property type="evidence" value="ECO:0007669"/>
    <property type="project" value="UniProtKB-ARBA"/>
</dbReference>
<evidence type="ECO:0000256" key="6">
    <source>
        <dbReference type="ARBA" id="ARBA00021582"/>
    </source>
</evidence>
<evidence type="ECO:0000256" key="9">
    <source>
        <dbReference type="ARBA" id="ARBA00030455"/>
    </source>
</evidence>
<dbReference type="GO" id="GO:0004617">
    <property type="term" value="F:phosphoglycerate dehydrogenase activity"/>
    <property type="evidence" value="ECO:0007669"/>
    <property type="project" value="UniProtKB-EC"/>
</dbReference>
<evidence type="ECO:0000259" key="13">
    <source>
        <dbReference type="PROSITE" id="PS51671"/>
    </source>
</evidence>
<dbReference type="InterPro" id="IPR029753">
    <property type="entry name" value="D-isomer_DH_CS"/>
</dbReference>
<dbReference type="Pfam" id="PF12710">
    <property type="entry name" value="HAD"/>
    <property type="match status" value="1"/>
</dbReference>
<feature type="region of interest" description="Disordered" evidence="12">
    <location>
        <begin position="1"/>
        <end position="39"/>
    </location>
</feature>
<dbReference type="EC" id="1.1.1.95" evidence="5"/>
<dbReference type="SUPFAM" id="SSF51735">
    <property type="entry name" value="NAD(P)-binding Rossmann-fold domains"/>
    <property type="match status" value="1"/>
</dbReference>
<evidence type="ECO:0000313" key="14">
    <source>
        <dbReference type="EMBL" id="CCH54423.1"/>
    </source>
</evidence>
<keyword evidence="8" id="KW-0520">NAD</keyword>
<dbReference type="PANTHER" id="PTHR43761">
    <property type="entry name" value="D-ISOMER SPECIFIC 2-HYDROXYACID DEHYDROGENASE FAMILY PROTEIN (AFU_ORTHOLOGUE AFUA_1G13630)"/>
    <property type="match status" value="1"/>
</dbReference>
<gene>
    <name evidence="14" type="ORF">BN8_03588</name>
</gene>
<evidence type="ECO:0000256" key="7">
    <source>
        <dbReference type="ARBA" id="ARBA00023002"/>
    </source>
</evidence>
<organism evidence="14 15">
    <name type="scientific">Fibrisoma limi BUZ 3</name>
    <dbReference type="NCBI Taxonomy" id="1185876"/>
    <lineage>
        <taxon>Bacteria</taxon>
        <taxon>Pseudomonadati</taxon>
        <taxon>Bacteroidota</taxon>
        <taxon>Cytophagia</taxon>
        <taxon>Cytophagales</taxon>
        <taxon>Spirosomataceae</taxon>
        <taxon>Fibrisoma</taxon>
    </lineage>
</organism>
<comment type="catalytic activity">
    <reaction evidence="10">
        <text>(R)-2-hydroxyglutarate + NAD(+) = 2-oxoglutarate + NADH + H(+)</text>
        <dbReference type="Rhea" id="RHEA:49612"/>
        <dbReference type="ChEBI" id="CHEBI:15378"/>
        <dbReference type="ChEBI" id="CHEBI:15801"/>
        <dbReference type="ChEBI" id="CHEBI:16810"/>
        <dbReference type="ChEBI" id="CHEBI:57540"/>
        <dbReference type="ChEBI" id="CHEBI:57945"/>
        <dbReference type="EC" id="1.1.1.399"/>
    </reaction>
</comment>
<dbReference type="InterPro" id="IPR006139">
    <property type="entry name" value="D-isomer_2_OHA_DH_cat_dom"/>
</dbReference>
<dbReference type="NCBIfam" id="TIGR01488">
    <property type="entry name" value="HAD-SF-IB"/>
    <property type="match status" value="1"/>
</dbReference>
<dbReference type="RefSeq" id="WP_009283001.1">
    <property type="nucleotide sequence ID" value="NZ_CAIT01000007.1"/>
</dbReference>
<dbReference type="CDD" id="cd12176">
    <property type="entry name" value="PGDH_3"/>
    <property type="match status" value="1"/>
</dbReference>
<dbReference type="FunFam" id="3.40.50.720:FF:000041">
    <property type="entry name" value="D-3-phosphoglycerate dehydrogenase"/>
    <property type="match status" value="1"/>
</dbReference>
<dbReference type="Pfam" id="PF22629">
    <property type="entry name" value="ACT_AHAS_ss"/>
    <property type="match status" value="1"/>
</dbReference>
<dbReference type="SUPFAM" id="SSF55021">
    <property type="entry name" value="ACT-like"/>
    <property type="match status" value="1"/>
</dbReference>
<dbReference type="EMBL" id="CAIT01000007">
    <property type="protein sequence ID" value="CCH54423.1"/>
    <property type="molecule type" value="Genomic_DNA"/>
</dbReference>
<dbReference type="UniPathway" id="UPA00135">
    <property type="reaction ID" value="UER00196"/>
</dbReference>
<comment type="caution">
    <text evidence="14">The sequence shown here is derived from an EMBL/GenBank/DDBJ whole genome shotgun (WGS) entry which is preliminary data.</text>
</comment>
<dbReference type="Pfam" id="PF00389">
    <property type="entry name" value="2-Hacid_dh"/>
    <property type="match status" value="1"/>
</dbReference>
<evidence type="ECO:0000256" key="11">
    <source>
        <dbReference type="ARBA" id="ARBA00048731"/>
    </source>
</evidence>
<dbReference type="CDD" id="cd04901">
    <property type="entry name" value="ACT_3PGDH"/>
    <property type="match status" value="1"/>
</dbReference>
<feature type="compositionally biased region" description="Basic and acidic residues" evidence="12">
    <location>
        <begin position="21"/>
        <end position="37"/>
    </location>
</feature>
<dbReference type="Pfam" id="PF02826">
    <property type="entry name" value="2-Hacid_dh_C"/>
    <property type="match status" value="1"/>
</dbReference>
<accession>I2GKJ7</accession>
<dbReference type="InterPro" id="IPR023214">
    <property type="entry name" value="HAD_sf"/>
</dbReference>
<dbReference type="AlphaFoldDB" id="I2GKJ7"/>
<evidence type="ECO:0000256" key="12">
    <source>
        <dbReference type="SAM" id="MobiDB-lite"/>
    </source>
</evidence>